<name>A0A8B6CV40_MYTGA</name>
<keyword evidence="1" id="KW-0677">Repeat</keyword>
<dbReference type="AlphaFoldDB" id="A0A8B6CV40"/>
<comment type="caution">
    <text evidence="4">The sequence shown here is derived from an EMBL/GenBank/DDBJ whole genome shotgun (WGS) entry which is preliminary data.</text>
</comment>
<dbReference type="InterPro" id="IPR002110">
    <property type="entry name" value="Ankyrin_rpt"/>
</dbReference>
<proteinExistence type="predicted"/>
<evidence type="ECO:0000256" key="3">
    <source>
        <dbReference type="PROSITE-ProRule" id="PRU00023"/>
    </source>
</evidence>
<dbReference type="PROSITE" id="PS50297">
    <property type="entry name" value="ANK_REP_REGION"/>
    <property type="match status" value="1"/>
</dbReference>
<dbReference type="SMART" id="SM00248">
    <property type="entry name" value="ANK"/>
    <property type="match status" value="2"/>
</dbReference>
<reference evidence="4" key="1">
    <citation type="submission" date="2018-11" db="EMBL/GenBank/DDBJ databases">
        <authorList>
            <person name="Alioto T."/>
            <person name="Alioto T."/>
        </authorList>
    </citation>
    <scope>NUCLEOTIDE SEQUENCE</scope>
</reference>
<dbReference type="Gene3D" id="1.25.40.20">
    <property type="entry name" value="Ankyrin repeat-containing domain"/>
    <property type="match status" value="1"/>
</dbReference>
<dbReference type="EMBL" id="UYJE01002410">
    <property type="protein sequence ID" value="VDI10550.1"/>
    <property type="molecule type" value="Genomic_DNA"/>
</dbReference>
<dbReference type="PANTHER" id="PTHR24171">
    <property type="entry name" value="ANKYRIN REPEAT DOMAIN-CONTAINING PROTEIN 39-RELATED"/>
    <property type="match status" value="1"/>
</dbReference>
<dbReference type="SUPFAM" id="SSF48403">
    <property type="entry name" value="Ankyrin repeat"/>
    <property type="match status" value="1"/>
</dbReference>
<organism evidence="4 5">
    <name type="scientific">Mytilus galloprovincialis</name>
    <name type="common">Mediterranean mussel</name>
    <dbReference type="NCBI Taxonomy" id="29158"/>
    <lineage>
        <taxon>Eukaryota</taxon>
        <taxon>Metazoa</taxon>
        <taxon>Spiralia</taxon>
        <taxon>Lophotrochozoa</taxon>
        <taxon>Mollusca</taxon>
        <taxon>Bivalvia</taxon>
        <taxon>Autobranchia</taxon>
        <taxon>Pteriomorphia</taxon>
        <taxon>Mytilida</taxon>
        <taxon>Mytiloidea</taxon>
        <taxon>Mytilidae</taxon>
        <taxon>Mytilinae</taxon>
        <taxon>Mytilus</taxon>
    </lineage>
</organism>
<keyword evidence="2 3" id="KW-0040">ANK repeat</keyword>
<dbReference type="Proteomes" id="UP000596742">
    <property type="component" value="Unassembled WGS sequence"/>
</dbReference>
<evidence type="ECO:0000256" key="2">
    <source>
        <dbReference type="ARBA" id="ARBA00023043"/>
    </source>
</evidence>
<feature type="non-terminal residue" evidence="4">
    <location>
        <position position="1"/>
    </location>
</feature>
<keyword evidence="5" id="KW-1185">Reference proteome</keyword>
<evidence type="ECO:0008006" key="6">
    <source>
        <dbReference type="Google" id="ProtNLM"/>
    </source>
</evidence>
<accession>A0A8B6CV40</accession>
<dbReference type="PROSITE" id="PS50088">
    <property type="entry name" value="ANK_REPEAT"/>
    <property type="match status" value="1"/>
</dbReference>
<feature type="repeat" description="ANK" evidence="3">
    <location>
        <begin position="29"/>
        <end position="61"/>
    </location>
</feature>
<protein>
    <recommendedName>
        <fullName evidence="6">Ankyrin</fullName>
    </recommendedName>
</protein>
<dbReference type="Pfam" id="PF12796">
    <property type="entry name" value="Ank_2"/>
    <property type="match status" value="1"/>
</dbReference>
<dbReference type="OrthoDB" id="6132712at2759"/>
<gene>
    <name evidence="4" type="ORF">MGAL_10B042366</name>
</gene>
<sequence length="95" mass="10677">RDGASPLYHIEIVKILLDNKADINKCTDVGESPLYIACQNNHIEIVKVLLENKADINKCTNYGISPKQLASDKGYNGILAVINEYSREDVIFQRK</sequence>
<evidence type="ECO:0000313" key="4">
    <source>
        <dbReference type="EMBL" id="VDI10550.1"/>
    </source>
</evidence>
<evidence type="ECO:0000256" key="1">
    <source>
        <dbReference type="ARBA" id="ARBA00022737"/>
    </source>
</evidence>
<evidence type="ECO:0000313" key="5">
    <source>
        <dbReference type="Proteomes" id="UP000596742"/>
    </source>
</evidence>
<dbReference type="InterPro" id="IPR036770">
    <property type="entry name" value="Ankyrin_rpt-contain_sf"/>
</dbReference>